<dbReference type="InterPro" id="IPR017452">
    <property type="entry name" value="GPCR_Rhodpsn_7TM"/>
</dbReference>
<organism evidence="12 13">
    <name type="scientific">Oedothorax gibbosus</name>
    <dbReference type="NCBI Taxonomy" id="931172"/>
    <lineage>
        <taxon>Eukaryota</taxon>
        <taxon>Metazoa</taxon>
        <taxon>Ecdysozoa</taxon>
        <taxon>Arthropoda</taxon>
        <taxon>Chelicerata</taxon>
        <taxon>Arachnida</taxon>
        <taxon>Araneae</taxon>
        <taxon>Araneomorphae</taxon>
        <taxon>Entelegynae</taxon>
        <taxon>Araneoidea</taxon>
        <taxon>Linyphiidae</taxon>
        <taxon>Erigoninae</taxon>
        <taxon>Oedothorax</taxon>
    </lineage>
</organism>
<evidence type="ECO:0000256" key="3">
    <source>
        <dbReference type="ARBA" id="ARBA00022692"/>
    </source>
</evidence>
<reference evidence="12 13" key="1">
    <citation type="journal article" date="2022" name="Nat. Ecol. Evol.">
        <title>A masculinizing supergene underlies an exaggerated male reproductive morph in a spider.</title>
        <authorList>
            <person name="Hendrickx F."/>
            <person name="De Corte Z."/>
            <person name="Sonet G."/>
            <person name="Van Belleghem S.M."/>
            <person name="Kostlbacher S."/>
            <person name="Vangestel C."/>
        </authorList>
    </citation>
    <scope>NUCLEOTIDE SEQUENCE [LARGE SCALE GENOMIC DNA]</scope>
    <source>
        <strain evidence="12">W744_W776</strain>
    </source>
</reference>
<accession>A0AAV6VJL8</accession>
<dbReference type="Gene3D" id="1.20.1070.10">
    <property type="entry name" value="Rhodopsin 7-helix transmembrane proteins"/>
    <property type="match status" value="1"/>
</dbReference>
<keyword evidence="6 10" id="KW-0472">Membrane</keyword>
<evidence type="ECO:0000256" key="9">
    <source>
        <dbReference type="SAM" id="MobiDB-lite"/>
    </source>
</evidence>
<evidence type="ECO:0000256" key="4">
    <source>
        <dbReference type="ARBA" id="ARBA00022989"/>
    </source>
</evidence>
<dbReference type="SUPFAM" id="SSF81321">
    <property type="entry name" value="Family A G protein-coupled receptor-like"/>
    <property type="match status" value="1"/>
</dbReference>
<proteinExistence type="inferred from homology"/>
<dbReference type="Proteomes" id="UP000827092">
    <property type="component" value="Unassembled WGS sequence"/>
</dbReference>
<dbReference type="PROSITE" id="PS50262">
    <property type="entry name" value="G_PROTEIN_RECEP_F1_2"/>
    <property type="match status" value="1"/>
</dbReference>
<dbReference type="GO" id="GO:0005886">
    <property type="term" value="C:plasma membrane"/>
    <property type="evidence" value="ECO:0007669"/>
    <property type="project" value="TreeGrafter"/>
</dbReference>
<gene>
    <name evidence="12" type="ORF">JTE90_007840</name>
</gene>
<keyword evidence="13" id="KW-1185">Reference proteome</keyword>
<evidence type="ECO:0000256" key="6">
    <source>
        <dbReference type="ARBA" id="ARBA00023136"/>
    </source>
</evidence>
<evidence type="ECO:0000256" key="1">
    <source>
        <dbReference type="ARBA" id="ARBA00004141"/>
    </source>
</evidence>
<name>A0AAV6VJL8_9ARAC</name>
<dbReference type="InterPro" id="IPR000276">
    <property type="entry name" value="GPCR_Rhodpsn"/>
</dbReference>
<evidence type="ECO:0000256" key="8">
    <source>
        <dbReference type="ARBA" id="ARBA00023224"/>
    </source>
</evidence>
<dbReference type="PANTHER" id="PTHR24243:SF208">
    <property type="entry name" value="PYROKININ-1 RECEPTOR"/>
    <property type="match status" value="1"/>
</dbReference>
<dbReference type="GO" id="GO:0008188">
    <property type="term" value="F:neuropeptide receptor activity"/>
    <property type="evidence" value="ECO:0007669"/>
    <property type="project" value="TreeGrafter"/>
</dbReference>
<feature type="transmembrane region" description="Helical" evidence="10">
    <location>
        <begin position="6"/>
        <end position="25"/>
    </location>
</feature>
<dbReference type="EMBL" id="JAFNEN010000074">
    <property type="protein sequence ID" value="KAG8196104.1"/>
    <property type="molecule type" value="Genomic_DNA"/>
</dbReference>
<keyword evidence="5" id="KW-0297">G-protein coupled receptor</keyword>
<evidence type="ECO:0000256" key="2">
    <source>
        <dbReference type="ARBA" id="ARBA00010663"/>
    </source>
</evidence>
<evidence type="ECO:0000256" key="5">
    <source>
        <dbReference type="ARBA" id="ARBA00023040"/>
    </source>
</evidence>
<keyword evidence="8" id="KW-0807">Transducer</keyword>
<evidence type="ECO:0000256" key="7">
    <source>
        <dbReference type="ARBA" id="ARBA00023170"/>
    </source>
</evidence>
<keyword evidence="4 10" id="KW-1133">Transmembrane helix</keyword>
<evidence type="ECO:0000313" key="13">
    <source>
        <dbReference type="Proteomes" id="UP000827092"/>
    </source>
</evidence>
<evidence type="ECO:0000256" key="10">
    <source>
        <dbReference type="SAM" id="Phobius"/>
    </source>
</evidence>
<feature type="region of interest" description="Disordered" evidence="9">
    <location>
        <begin position="105"/>
        <end position="134"/>
    </location>
</feature>
<keyword evidence="3 10" id="KW-0812">Transmembrane</keyword>
<sequence>MGEEYLVNIFQVAVVVAFFLCWAPFHAQRLMAIYIVNKTPTAVVIYTTLTHISGVTYYVSATINPILYSIMSNKFRQAFKDTLAHCGATRYERSSSLKYNSTLRSNFSSNNNSMRKKRSSESSKPNGNGHQDWRHLAVNGGVRKESTNGALTVFE</sequence>
<evidence type="ECO:0000259" key="11">
    <source>
        <dbReference type="PROSITE" id="PS50262"/>
    </source>
</evidence>
<protein>
    <recommendedName>
        <fullName evidence="11">G-protein coupled receptors family 1 profile domain-containing protein</fullName>
    </recommendedName>
</protein>
<comment type="subcellular location">
    <subcellularLocation>
        <location evidence="1">Membrane</location>
        <topology evidence="1">Multi-pass membrane protein</topology>
    </subcellularLocation>
</comment>
<dbReference type="PRINTS" id="PR00237">
    <property type="entry name" value="GPCRRHODOPSN"/>
</dbReference>
<dbReference type="PANTHER" id="PTHR24243">
    <property type="entry name" value="G-PROTEIN COUPLED RECEPTOR"/>
    <property type="match status" value="1"/>
</dbReference>
<feature type="domain" description="G-protein coupled receptors family 1 profile" evidence="11">
    <location>
        <begin position="1"/>
        <end position="68"/>
    </location>
</feature>
<evidence type="ECO:0000313" key="12">
    <source>
        <dbReference type="EMBL" id="KAG8196104.1"/>
    </source>
</evidence>
<comment type="caution">
    <text evidence="12">The sequence shown here is derived from an EMBL/GenBank/DDBJ whole genome shotgun (WGS) entry which is preliminary data.</text>
</comment>
<keyword evidence="7" id="KW-0675">Receptor</keyword>
<dbReference type="AlphaFoldDB" id="A0AAV6VJL8"/>
<comment type="similarity">
    <text evidence="2">Belongs to the G-protein coupled receptor 1 family.</text>
</comment>